<protein>
    <submittedName>
        <fullName evidence="1">VWA domain-containing protein</fullName>
    </submittedName>
</protein>
<dbReference type="PANTHER" id="PTHR39338">
    <property type="entry name" value="BLL5662 PROTEIN-RELATED"/>
    <property type="match status" value="1"/>
</dbReference>
<evidence type="ECO:0000313" key="2">
    <source>
        <dbReference type="Proteomes" id="UP001056381"/>
    </source>
</evidence>
<keyword evidence="2" id="KW-1185">Reference proteome</keyword>
<dbReference type="Pfam" id="PF05762">
    <property type="entry name" value="VWA_CoxE"/>
    <property type="match status" value="1"/>
</dbReference>
<dbReference type="InterPro" id="IPR008912">
    <property type="entry name" value="Uncharacterised_CoxE"/>
</dbReference>
<dbReference type="PANTHER" id="PTHR39338:SF7">
    <property type="entry name" value="BLL6692 PROTEIN"/>
    <property type="match status" value="1"/>
</dbReference>
<reference evidence="1" key="1">
    <citation type="submission" date="2022-05" db="EMBL/GenBank/DDBJ databases">
        <title>Single-amplified genomics reveal most streamlined microbe among free-living bacteria.</title>
        <authorList>
            <person name="Roda-Garcia J."/>
            <person name="Haro-Moreno J.M."/>
            <person name="Rodriguez-Valera F."/>
            <person name="Almagro-Moreno S."/>
            <person name="Lopez-Perez M."/>
        </authorList>
    </citation>
    <scope>NUCLEOTIDE SEQUENCE</scope>
    <source>
        <strain evidence="1">TMED112-D2-2</strain>
    </source>
</reference>
<dbReference type="Proteomes" id="UP001056381">
    <property type="component" value="Chromosome"/>
</dbReference>
<sequence length="393" mass="45870">MLINLFSTVRNYGVPATLNEFLDLLKALDKNLAFANWDDFYYLSRTILVKDEKYFDKFDRAFDIFFKGVENLDDIFKMMIPDDWLRKQFEKELTEEELKKIKDLGGLENLMKEFKKRLEEQEKHHHGGSKWIGTAGTSPFGNDGHHPNGIRVGGKSNKGMAAKVWEARDFKNLDDSLQLGTRNIKIALRKLRKMTRKSENFEFDLDTTIKSTAKNAGYLELEYIREKMNDINLIVFFDVGGSMDPFVKVCEELFSAAKSEFKNLEYYYFHNCVYESVWKDNYRRNENRINTQNILNKFGKNHKVIFVGDASMAPYELTNPGGSIEHWNKESGESWINKVTGHFYKTAWLNPVHEDHWDYTSTIKMINNLMDQKMFPLTISGISNAVSYLSKKH</sequence>
<dbReference type="EMBL" id="CP097966">
    <property type="protein sequence ID" value="URQ62738.1"/>
    <property type="molecule type" value="Genomic_DNA"/>
</dbReference>
<proteinExistence type="predicted"/>
<evidence type="ECO:0000313" key="1">
    <source>
        <dbReference type="EMBL" id="URQ62738.1"/>
    </source>
</evidence>
<gene>
    <name evidence="1" type="ORF">M9B40_03140</name>
</gene>
<accession>A0A9Q8TXI0</accession>
<name>A0A9Q8TXI0_9GAMM</name>
<dbReference type="AlphaFoldDB" id="A0A9Q8TXI0"/>
<organism evidence="1 2">
    <name type="scientific">SAR86 cluster bacterium</name>
    <dbReference type="NCBI Taxonomy" id="2030880"/>
    <lineage>
        <taxon>Bacteria</taxon>
        <taxon>Pseudomonadati</taxon>
        <taxon>Pseudomonadota</taxon>
        <taxon>Gammaproteobacteria</taxon>
        <taxon>SAR86 cluster</taxon>
    </lineage>
</organism>